<evidence type="ECO:0000313" key="10">
    <source>
        <dbReference type="EMBL" id="CBN79274.1"/>
    </source>
</evidence>
<keyword evidence="11" id="KW-1185">Reference proteome</keyword>
<dbReference type="GO" id="GO:0000822">
    <property type="term" value="F:inositol hexakisphosphate binding"/>
    <property type="evidence" value="ECO:0007669"/>
    <property type="project" value="TreeGrafter"/>
</dbReference>
<feature type="compositionally biased region" description="Gly residues" evidence="6">
    <location>
        <begin position="105"/>
        <end position="119"/>
    </location>
</feature>
<evidence type="ECO:0000259" key="8">
    <source>
        <dbReference type="PROSITE" id="PS51380"/>
    </source>
</evidence>
<sequence length="998" mass="106657">MGRFAQESHTDLRDWYVQCLNFRALKRRLIDDPPDPYDDHPSMMTMTTASPDEASAAATGEGGTTNNGASSSSPPAVGPRSDDLSAGLDDLEQQEALLKAERGGIGDGGTASGGGGGRGSSAWGRRRAADGGGGRISLAFPDPASRVFIFEINEELERMWAFYRNESDQCAAKLSALHDASASLRHQLHRKLGGMGGVPEDFSSAAAAGGSGVGYEGGGSKSSAVGDGPGGTAATTASLLDDPDLQYSSSPVVSTGGVLRPTPQGEDENGRGSSGWGMSSSAPSGPSVGGGGGGDVDGGAAKANAAFGGGNGFMSNGGGGDDDGNATTEDPYVRASLKRAIVELYDTCHRLLSFKMLNYDAFVRLMELHCRRPEVAGAPPRPPWSAGKMTGVGDHQGAKAGGAVGGEGVGALSKEKAMKVWLLEQPLFSARDLNGTLAGAELLYASLFCNGDVDVARTALTFKASSSLRGNRRFDFGYRLGAATVLLAWAMWDCIADDSLGKDVWHDPAFKIYRGLGNLVLLVYMWGVNIWVWRRFGIDYERCLSLDPKGPRVDPCEQVWNAGCNLSIAFLVSFICFYKCLRGVLLNPTWVPIQFAHTFPLLLLFYMLLCFLTPWHERKGLLRVLWTTIISPFGQVRFLEGYVGDILTSVVRVLIDVAFAFLYFLSGVRGWLGNGLDLSNDPISSDPWFQNLLVPLLMVAPLWWRFQQNLRRSYETRQRWPHLGNALKYATAMSVSLFGTFQPQMKSSWVWVFCFVFATLYQFSWDVVMDWDLLRCRDGKSLPLGPPLVYPNKNLYTNVAVGNLLPSFPGTVTLVPEKPPKLFPPEFPNYPNPFIPATENLPKTMWGFIRVENEHLRIYDGGGTSDGSGSPGPDAGPGAAGGFQHIASCSSMSTMASSSINSNISSSIGGGGSGLGVPIMGGGGLGGSRGSGLDKLPYSRMEMPSSSGGGIGLLRRATSPLRAWCLIRVKHESRCRLLTELCAFSAALVCVGFLAGLS</sequence>
<feature type="region of interest" description="Disordered" evidence="6">
    <location>
        <begin position="101"/>
        <end position="132"/>
    </location>
</feature>
<dbReference type="eggNOG" id="KOG1162">
    <property type="taxonomic scope" value="Eukaryota"/>
</dbReference>
<feature type="transmembrane region" description="Helical" evidence="7">
    <location>
        <begin position="749"/>
        <end position="768"/>
    </location>
</feature>
<dbReference type="PANTHER" id="PTHR10783:SF103">
    <property type="entry name" value="SOLUTE CARRIER FAMILY 53 MEMBER 1"/>
    <property type="match status" value="1"/>
</dbReference>
<feature type="transmembrane region" description="Helical" evidence="7">
    <location>
        <begin position="688"/>
        <end position="706"/>
    </location>
</feature>
<gene>
    <name evidence="10" type="ORF">Esi_0196_0034</name>
</gene>
<evidence type="ECO:0000313" key="11">
    <source>
        <dbReference type="Proteomes" id="UP000002630"/>
    </source>
</evidence>
<feature type="domain" description="SPX" evidence="9">
    <location>
        <begin position="2"/>
        <end position="383"/>
    </location>
</feature>
<comment type="similarity">
    <text evidence="2">Belongs to the SYG1 (TC 2.A.94) family.</text>
</comment>
<feature type="compositionally biased region" description="Low complexity" evidence="6">
    <location>
        <begin position="276"/>
        <end position="286"/>
    </location>
</feature>
<keyword evidence="4 7" id="KW-1133">Transmembrane helix</keyword>
<dbReference type="InParanoid" id="D8LHJ2"/>
<dbReference type="OrthoDB" id="9970435at2759"/>
<dbReference type="AlphaFoldDB" id="D8LHJ2"/>
<feature type="transmembrane region" description="Helical" evidence="7">
    <location>
        <begin position="593"/>
        <end position="613"/>
    </location>
</feature>
<feature type="transmembrane region" description="Helical" evidence="7">
    <location>
        <begin position="512"/>
        <end position="532"/>
    </location>
</feature>
<feature type="region of interest" description="Disordered" evidence="6">
    <location>
        <begin position="860"/>
        <end position="880"/>
    </location>
</feature>
<feature type="domain" description="EXS" evidence="8">
    <location>
        <begin position="685"/>
        <end position="882"/>
    </location>
</feature>
<dbReference type="GO" id="GO:0016036">
    <property type="term" value="P:cellular response to phosphate starvation"/>
    <property type="evidence" value="ECO:0007669"/>
    <property type="project" value="TreeGrafter"/>
</dbReference>
<keyword evidence="5 7" id="KW-0472">Membrane</keyword>
<dbReference type="Proteomes" id="UP000002630">
    <property type="component" value="Linkage Group LG04"/>
</dbReference>
<evidence type="ECO:0000256" key="4">
    <source>
        <dbReference type="ARBA" id="ARBA00022989"/>
    </source>
</evidence>
<dbReference type="InterPro" id="IPR004342">
    <property type="entry name" value="EXS_C"/>
</dbReference>
<dbReference type="PANTHER" id="PTHR10783">
    <property type="entry name" value="XENOTROPIC AND POLYTROPIC RETROVIRUS RECEPTOR 1-RELATED"/>
    <property type="match status" value="1"/>
</dbReference>
<keyword evidence="3 7" id="KW-0812">Transmembrane</keyword>
<feature type="compositionally biased region" description="Gly residues" evidence="6">
    <location>
        <begin position="860"/>
        <end position="870"/>
    </location>
</feature>
<reference evidence="10 11" key="1">
    <citation type="journal article" date="2010" name="Nature">
        <title>The Ectocarpus genome and the independent evolution of multicellularity in brown algae.</title>
        <authorList>
            <person name="Cock J.M."/>
            <person name="Sterck L."/>
            <person name="Rouze P."/>
            <person name="Scornet D."/>
            <person name="Allen A.E."/>
            <person name="Amoutzias G."/>
            <person name="Anthouard V."/>
            <person name="Artiguenave F."/>
            <person name="Aury J.M."/>
            <person name="Badger J.H."/>
            <person name="Beszteri B."/>
            <person name="Billiau K."/>
            <person name="Bonnet E."/>
            <person name="Bothwell J.H."/>
            <person name="Bowler C."/>
            <person name="Boyen C."/>
            <person name="Brownlee C."/>
            <person name="Carrano C.J."/>
            <person name="Charrier B."/>
            <person name="Cho G.Y."/>
            <person name="Coelho S.M."/>
            <person name="Collen J."/>
            <person name="Corre E."/>
            <person name="Da Silva C."/>
            <person name="Delage L."/>
            <person name="Delaroque N."/>
            <person name="Dittami S.M."/>
            <person name="Doulbeau S."/>
            <person name="Elias M."/>
            <person name="Farnham G."/>
            <person name="Gachon C.M."/>
            <person name="Gschloessl B."/>
            <person name="Heesch S."/>
            <person name="Jabbari K."/>
            <person name="Jubin C."/>
            <person name="Kawai H."/>
            <person name="Kimura K."/>
            <person name="Kloareg B."/>
            <person name="Kupper F.C."/>
            <person name="Lang D."/>
            <person name="Le Bail A."/>
            <person name="Leblanc C."/>
            <person name="Lerouge P."/>
            <person name="Lohr M."/>
            <person name="Lopez P.J."/>
            <person name="Martens C."/>
            <person name="Maumus F."/>
            <person name="Michel G."/>
            <person name="Miranda-Saavedra D."/>
            <person name="Morales J."/>
            <person name="Moreau H."/>
            <person name="Motomura T."/>
            <person name="Nagasato C."/>
            <person name="Napoli C.A."/>
            <person name="Nelson D.R."/>
            <person name="Nyvall-Collen P."/>
            <person name="Peters A.F."/>
            <person name="Pommier C."/>
            <person name="Potin P."/>
            <person name="Poulain J."/>
            <person name="Quesneville H."/>
            <person name="Read B."/>
            <person name="Rensing S.A."/>
            <person name="Ritter A."/>
            <person name="Rousvoal S."/>
            <person name="Samanta M."/>
            <person name="Samson G."/>
            <person name="Schroeder D.C."/>
            <person name="Segurens B."/>
            <person name="Strittmatter M."/>
            <person name="Tonon T."/>
            <person name="Tregear J.W."/>
            <person name="Valentin K."/>
            <person name="von Dassow P."/>
            <person name="Yamagishi T."/>
            <person name="Van de Peer Y."/>
            <person name="Wincker P."/>
        </authorList>
    </citation>
    <scope>NUCLEOTIDE SEQUENCE [LARGE SCALE GENOMIC DNA]</scope>
    <source>
        <strain evidence="11">Ec32 / CCAP1310/4</strain>
    </source>
</reference>
<dbReference type="EMBL" id="FN648371">
    <property type="protein sequence ID" value="CBN79274.1"/>
    <property type="molecule type" value="Genomic_DNA"/>
</dbReference>
<evidence type="ECO:0000256" key="6">
    <source>
        <dbReference type="SAM" id="MobiDB-lite"/>
    </source>
</evidence>
<dbReference type="STRING" id="2880.D8LHJ2"/>
<comment type="subcellular location">
    <subcellularLocation>
        <location evidence="1">Membrane</location>
        <topology evidence="1">Multi-pass membrane protein</topology>
    </subcellularLocation>
</comment>
<feature type="compositionally biased region" description="Gly residues" evidence="6">
    <location>
        <begin position="287"/>
        <end position="296"/>
    </location>
</feature>
<proteinExistence type="inferred from homology"/>
<dbReference type="Pfam" id="PF03124">
    <property type="entry name" value="EXS"/>
    <property type="match status" value="1"/>
</dbReference>
<feature type="compositionally biased region" description="Gly residues" evidence="6">
    <location>
        <begin position="209"/>
        <end position="220"/>
    </location>
</feature>
<dbReference type="InterPro" id="IPR004331">
    <property type="entry name" value="SPX_dom"/>
</dbReference>
<evidence type="ECO:0000256" key="7">
    <source>
        <dbReference type="SAM" id="Phobius"/>
    </source>
</evidence>
<feature type="region of interest" description="Disordered" evidence="6">
    <location>
        <begin position="209"/>
        <end position="296"/>
    </location>
</feature>
<feature type="transmembrane region" description="Helical" evidence="7">
    <location>
        <begin position="476"/>
        <end position="492"/>
    </location>
</feature>
<dbReference type="PROSITE" id="PS51380">
    <property type="entry name" value="EXS"/>
    <property type="match status" value="1"/>
</dbReference>
<evidence type="ECO:0000256" key="1">
    <source>
        <dbReference type="ARBA" id="ARBA00004141"/>
    </source>
</evidence>
<evidence type="ECO:0000256" key="3">
    <source>
        <dbReference type="ARBA" id="ARBA00022692"/>
    </source>
</evidence>
<organism evidence="10 11">
    <name type="scientific">Ectocarpus siliculosus</name>
    <name type="common">Brown alga</name>
    <name type="synonym">Conferva siliculosa</name>
    <dbReference type="NCBI Taxonomy" id="2880"/>
    <lineage>
        <taxon>Eukaryota</taxon>
        <taxon>Sar</taxon>
        <taxon>Stramenopiles</taxon>
        <taxon>Ochrophyta</taxon>
        <taxon>PX clade</taxon>
        <taxon>Phaeophyceae</taxon>
        <taxon>Ectocarpales</taxon>
        <taxon>Ectocarpaceae</taxon>
        <taxon>Ectocarpus</taxon>
    </lineage>
</organism>
<dbReference type="GO" id="GO:0005794">
    <property type="term" value="C:Golgi apparatus"/>
    <property type="evidence" value="ECO:0007669"/>
    <property type="project" value="TreeGrafter"/>
</dbReference>
<protein>
    <recommendedName>
        <fullName evidence="12">EXS domain-containing protein</fullName>
    </recommendedName>
</protein>
<dbReference type="PROSITE" id="PS51382">
    <property type="entry name" value="SPX"/>
    <property type="match status" value="1"/>
</dbReference>
<dbReference type="GO" id="GO:0005886">
    <property type="term" value="C:plasma membrane"/>
    <property type="evidence" value="ECO:0007669"/>
    <property type="project" value="TreeGrafter"/>
</dbReference>
<feature type="region of interest" description="Disordered" evidence="6">
    <location>
        <begin position="29"/>
        <end position="86"/>
    </location>
</feature>
<evidence type="ECO:0008006" key="12">
    <source>
        <dbReference type="Google" id="ProtNLM"/>
    </source>
</evidence>
<feature type="transmembrane region" description="Helical" evidence="7">
    <location>
        <begin position="646"/>
        <end position="668"/>
    </location>
</feature>
<name>D8LHJ2_ECTSI</name>
<dbReference type="GO" id="GO:0006817">
    <property type="term" value="P:phosphate ion transport"/>
    <property type="evidence" value="ECO:0007669"/>
    <property type="project" value="TreeGrafter"/>
</dbReference>
<evidence type="ECO:0000259" key="9">
    <source>
        <dbReference type="PROSITE" id="PS51382"/>
    </source>
</evidence>
<evidence type="ECO:0000256" key="5">
    <source>
        <dbReference type="ARBA" id="ARBA00023136"/>
    </source>
</evidence>
<evidence type="ECO:0000256" key="2">
    <source>
        <dbReference type="ARBA" id="ARBA00009665"/>
    </source>
</evidence>
<accession>D8LHJ2</accession>
<feature type="transmembrane region" description="Helical" evidence="7">
    <location>
        <begin position="559"/>
        <end position="581"/>
    </location>
</feature>
<dbReference type="EMBL" id="FN649729">
    <property type="protein sequence ID" value="CBN79274.1"/>
    <property type="molecule type" value="Genomic_DNA"/>
</dbReference>